<sequence>MQRALYFIHRWAGVVLALFMFLWFGSGLVIMYAPPSALGRAEQLGNAEPLVPQAGWLSLGEAWRRSATARLAADAAKPAGEARPATAMTGTPAGTDTAKPAAAPQPAEARLVSQAGQPVWLVEDSRGRRLSLSALDGSLRKLTPDDAIAIAARWIENDPDTAPADAARLVHLDTGPQDSAVRNHDALRPFHRIGVAGSSREILVSARTGEVVRDSTALTRAAYWAGNWTHLLRAIDLAEVKDLRRDTLMWLAFLSFAASLTGLVIGWQRWRPAGGRKPQYKGGRAHPYRDVWNTWHFWAGLIGGIAALLWGFSGWFNGNPFQMFSPANPSREELVRYQGKALPQTALDWQPAAIAGESGDGRPVVELAWRRLGDEALLVASTRGGDRLPQPVAGTPERFAEPALIAAVGRLTRGASVARSQLVSEYDSYYYARHRQGQVDRPLPVLRVDLADAAGTRFYLDPQDGRLLLRSDQSRRAYRWLWSALHHWDFGWLAHRPVWDLWMLTFVGLGVVLGATSVVLGWKRVKRSLGFKGKPSAGKPVPGRAAADGGAQGQSALPASARVVTDGDAAVAARGA</sequence>
<feature type="transmembrane region" description="Helical" evidence="2">
    <location>
        <begin position="248"/>
        <end position="267"/>
    </location>
</feature>
<keyword evidence="3" id="KW-1185">Reference proteome</keyword>
<evidence type="ECO:0000313" key="3">
    <source>
        <dbReference type="Proteomes" id="UP000675920"/>
    </source>
</evidence>
<name>A0A8B6X9C7_9BURK</name>
<protein>
    <submittedName>
        <fullName evidence="4">PepSY domain-containing protein</fullName>
    </submittedName>
</protein>
<evidence type="ECO:0000256" key="2">
    <source>
        <dbReference type="SAM" id="Phobius"/>
    </source>
</evidence>
<feature type="region of interest" description="Disordered" evidence="1">
    <location>
        <begin position="533"/>
        <end position="560"/>
    </location>
</feature>
<keyword evidence="2" id="KW-1133">Transmembrane helix</keyword>
<keyword evidence="2" id="KW-0472">Membrane</keyword>
<evidence type="ECO:0000256" key="1">
    <source>
        <dbReference type="SAM" id="MobiDB-lite"/>
    </source>
</evidence>
<proteinExistence type="predicted"/>
<feature type="transmembrane region" description="Helical" evidence="2">
    <location>
        <begin position="12"/>
        <end position="33"/>
    </location>
</feature>
<dbReference type="AlphaFoldDB" id="A0A8B6X9C7"/>
<evidence type="ECO:0000313" key="4">
    <source>
        <dbReference type="RefSeq" id="WP_051378637.1"/>
    </source>
</evidence>
<dbReference type="Pfam" id="PF03929">
    <property type="entry name" value="PepSY_TM"/>
    <property type="match status" value="1"/>
</dbReference>
<feature type="transmembrane region" description="Helical" evidence="2">
    <location>
        <begin position="501"/>
        <end position="522"/>
    </location>
</feature>
<accession>A0A8B6X9C7</accession>
<dbReference type="InterPro" id="IPR005625">
    <property type="entry name" value="PepSY-ass_TM"/>
</dbReference>
<feature type="transmembrane region" description="Helical" evidence="2">
    <location>
        <begin position="295"/>
        <end position="316"/>
    </location>
</feature>
<dbReference type="Proteomes" id="UP000675920">
    <property type="component" value="Unplaced"/>
</dbReference>
<reference evidence="4" key="1">
    <citation type="submission" date="2025-08" db="UniProtKB">
        <authorList>
            <consortium name="RefSeq"/>
        </authorList>
    </citation>
    <scope>IDENTIFICATION</scope>
</reference>
<dbReference type="RefSeq" id="WP_051378637.1">
    <property type="nucleotide sequence ID" value="NZ_AXWS01000013.1"/>
</dbReference>
<feature type="compositionally biased region" description="Low complexity" evidence="1">
    <location>
        <begin position="543"/>
        <end position="556"/>
    </location>
</feature>
<feature type="region of interest" description="Disordered" evidence="1">
    <location>
        <begin position="74"/>
        <end position="106"/>
    </location>
</feature>
<dbReference type="PANTHER" id="PTHR34219:SF6">
    <property type="entry name" value="BLR3280 PROTEIN"/>
    <property type="match status" value="1"/>
</dbReference>
<dbReference type="PANTHER" id="PTHR34219">
    <property type="entry name" value="IRON-REGULATED INNER MEMBRANE PROTEIN-RELATED"/>
    <property type="match status" value="1"/>
</dbReference>
<keyword evidence="2" id="KW-0812">Transmembrane</keyword>
<organism evidence="3 4">
    <name type="scientific">Derxia gummosa DSM 723</name>
    <dbReference type="NCBI Taxonomy" id="1121388"/>
    <lineage>
        <taxon>Bacteria</taxon>
        <taxon>Pseudomonadati</taxon>
        <taxon>Pseudomonadota</taxon>
        <taxon>Betaproteobacteria</taxon>
        <taxon>Burkholderiales</taxon>
        <taxon>Alcaligenaceae</taxon>
        <taxon>Derxia</taxon>
    </lineage>
</organism>